<evidence type="ECO:0000313" key="10">
    <source>
        <dbReference type="Proteomes" id="UP000837801"/>
    </source>
</evidence>
<feature type="region of interest" description="Disordered" evidence="7">
    <location>
        <begin position="45"/>
        <end position="87"/>
    </location>
</feature>
<dbReference type="InterPro" id="IPR016035">
    <property type="entry name" value="Acyl_Trfase/lysoPLipase"/>
</dbReference>
<keyword evidence="3 5" id="KW-0442">Lipid degradation</keyword>
<dbReference type="GO" id="GO:0016042">
    <property type="term" value="P:lipid catabolic process"/>
    <property type="evidence" value="ECO:0007669"/>
    <property type="project" value="UniProtKB-UniRule"/>
</dbReference>
<dbReference type="CDD" id="cd07232">
    <property type="entry name" value="Pat_PLPL"/>
    <property type="match status" value="1"/>
</dbReference>
<keyword evidence="10" id="KW-1185">Reference proteome</keyword>
<feature type="compositionally biased region" description="Low complexity" evidence="7">
    <location>
        <begin position="704"/>
        <end position="720"/>
    </location>
</feature>
<dbReference type="AlphaFoldDB" id="A0A9P0VWB9"/>
<dbReference type="InterPro" id="IPR002641">
    <property type="entry name" value="PNPLA_dom"/>
</dbReference>
<gene>
    <name evidence="9" type="ORF">CLIB1423_02S11386</name>
</gene>
<dbReference type="InterPro" id="IPR021771">
    <property type="entry name" value="Triacylglycerol_lipase_N"/>
</dbReference>
<proteinExistence type="inferred from homology"/>
<feature type="compositionally biased region" description="Acidic residues" evidence="7">
    <location>
        <begin position="789"/>
        <end position="827"/>
    </location>
</feature>
<comment type="subcellular location">
    <subcellularLocation>
        <location evidence="6">Membrane</location>
        <topology evidence="6">Single-pass membrane protein</topology>
    </subcellularLocation>
</comment>
<keyword evidence="4 5" id="KW-0443">Lipid metabolism</keyword>
<feature type="short sequence motif" description="GXSXG" evidence="5">
    <location>
        <begin position="377"/>
        <end position="381"/>
    </location>
</feature>
<feature type="region of interest" description="Disordered" evidence="7">
    <location>
        <begin position="704"/>
        <end position="723"/>
    </location>
</feature>
<feature type="domain" description="PNPLA" evidence="8">
    <location>
        <begin position="346"/>
        <end position="538"/>
    </location>
</feature>
<feature type="active site" description="Nucleophile" evidence="5">
    <location>
        <position position="379"/>
    </location>
</feature>
<keyword evidence="6" id="KW-1133">Transmembrane helix</keyword>
<evidence type="ECO:0000256" key="4">
    <source>
        <dbReference type="ARBA" id="ARBA00023098"/>
    </source>
</evidence>
<dbReference type="SUPFAM" id="SSF52151">
    <property type="entry name" value="FabD/lysophospholipase-like"/>
    <property type="match status" value="1"/>
</dbReference>
<keyword evidence="2 5" id="KW-0378">Hydrolase</keyword>
<comment type="function">
    <text evidence="6">Lipid hydrolase.</text>
</comment>
<evidence type="ECO:0000256" key="1">
    <source>
        <dbReference type="ARBA" id="ARBA00006104"/>
    </source>
</evidence>
<keyword evidence="6" id="KW-0472">Membrane</keyword>
<name>A0A9P0VWB9_9ASCO</name>
<feature type="region of interest" description="Disordered" evidence="7">
    <location>
        <begin position="119"/>
        <end position="146"/>
    </location>
</feature>
<evidence type="ECO:0000256" key="6">
    <source>
        <dbReference type="RuleBase" id="RU362055"/>
    </source>
</evidence>
<dbReference type="EMBL" id="CAKXYY010000002">
    <property type="protein sequence ID" value="CAH2351062.1"/>
    <property type="molecule type" value="Genomic_DNA"/>
</dbReference>
<evidence type="ECO:0000256" key="3">
    <source>
        <dbReference type="ARBA" id="ARBA00022963"/>
    </source>
</evidence>
<dbReference type="Gene3D" id="3.40.1090.10">
    <property type="entry name" value="Cytosolic phospholipase A2 catalytic domain"/>
    <property type="match status" value="2"/>
</dbReference>
<feature type="compositionally biased region" description="Low complexity" evidence="7">
    <location>
        <begin position="137"/>
        <end position="146"/>
    </location>
</feature>
<feature type="region of interest" description="Disordered" evidence="7">
    <location>
        <begin position="785"/>
        <end position="835"/>
    </location>
</feature>
<reference evidence="9" key="1">
    <citation type="submission" date="2022-03" db="EMBL/GenBank/DDBJ databases">
        <authorList>
            <person name="Legras J.-L."/>
            <person name="Devillers H."/>
            <person name="Grondin C."/>
        </authorList>
    </citation>
    <scope>NUCLEOTIDE SEQUENCE</scope>
    <source>
        <strain evidence="9">CLIB 1423</strain>
    </source>
</reference>
<evidence type="ECO:0000259" key="8">
    <source>
        <dbReference type="PROSITE" id="PS51635"/>
    </source>
</evidence>
<evidence type="ECO:0000313" key="9">
    <source>
        <dbReference type="EMBL" id="CAH2351062.1"/>
    </source>
</evidence>
<dbReference type="InterPro" id="IPR050301">
    <property type="entry name" value="NTE"/>
</dbReference>
<organism evidence="9 10">
    <name type="scientific">[Candida] railenensis</name>
    <dbReference type="NCBI Taxonomy" id="45579"/>
    <lineage>
        <taxon>Eukaryota</taxon>
        <taxon>Fungi</taxon>
        <taxon>Dikarya</taxon>
        <taxon>Ascomycota</taxon>
        <taxon>Saccharomycotina</taxon>
        <taxon>Pichiomycetes</taxon>
        <taxon>Debaryomycetaceae</taxon>
        <taxon>Kurtzmaniella</taxon>
    </lineage>
</organism>
<comment type="similarity">
    <text evidence="1 6">Belongs to the PLPL family.</text>
</comment>
<protein>
    <recommendedName>
        <fullName evidence="6">Patatin-like phospholipase domain-containing protein</fullName>
        <ecNumber evidence="6">3.1.1.-</ecNumber>
    </recommendedName>
</protein>
<dbReference type="GO" id="GO:0006641">
    <property type="term" value="P:triglyceride metabolic process"/>
    <property type="evidence" value="ECO:0007669"/>
    <property type="project" value="UniProtKB-ARBA"/>
</dbReference>
<dbReference type="OrthoDB" id="15478at2759"/>
<dbReference type="GO" id="GO:0004806">
    <property type="term" value="F:triacylglycerol lipase activity"/>
    <property type="evidence" value="ECO:0007669"/>
    <property type="project" value="InterPro"/>
</dbReference>
<sequence length="855" mass="97474">MGSSKPTFPRVSGSEEPLYEGSVNFVKEYHIEAFAAALAWEDHQEDETTHDTATTNGFNLSTSSLQSPTSDLQSHHTPVPHGERDHLHRSDIFDPSIVTMSPAKPDLITSKSDWYPINQTSPVPPRAKSKRKVRKTSIGSNSTSSSSAARKTFQSIRNEFRSSITYTLLRWPLLFLVLLWIGFLCNCYVVVRAYVALSEYFLTWRGERRKIRDRLRSAKNYEEWVKTAKELDSFLNLDKWSSNPKFSYYDYRTVKLTTRRLEELRTNNEDDNLIIVLQGCLKKNFAGIENRQLYSHRYYGTKKLVDKYIEEVCKCIQHVTNSTNINLPTKRKFFKYVSKNYGKTALCLSGGACFAYTHFGIVKALLDNDLLPSIISGTSGGGIVAALACTRTDAELRKLLVPKLATKITACEDPWWVWIPRWWKTGARFDSIEWARKACFFTRGSSTFLESFQRTGRKLNISTVPADPHSPVILCNSMTSPNCIIWSSLLASSAVPGILNPVVLMMKNPHNNEVVPFSLGNKWRDGSLRTDIPLDALNTYYNVNFSIVSQVNPHISLFFYAPKGTVGRPVAISRRVTKKEKYASLRGGFVATALEQLFKLEIRKWLQMIKTLDLLPNLLESDWSNIWLQRFSGTITIWPKIKLKDFWYILSDPTEEQLEEMILKGERCMFPSLLFISHRLSIERELEKGRNLCRAQQKKLQANAQQQHQQIQQSSQQKQSLPSTLNQFEISSTTSRGTDQVYNDSQFGVQMYTVDGDDEDNEEDTDSSEDELIGNEAAQFNLGASYNYSDEEEDDEDYLPSEEVDGDEEEEVDSSTNDSDEDSEDSIETGGSDFFSLFRRSSVGSNKLTRRNTIY</sequence>
<feature type="compositionally biased region" description="Polar residues" evidence="7">
    <location>
        <begin position="51"/>
        <end position="76"/>
    </location>
</feature>
<feature type="active site" description="Proton acceptor" evidence="5">
    <location>
        <position position="525"/>
    </location>
</feature>
<dbReference type="PANTHER" id="PTHR14226:SF66">
    <property type="entry name" value="TRIACYLGLYCEROL LIPASE PTL2"/>
    <property type="match status" value="1"/>
</dbReference>
<dbReference type="Pfam" id="PF11815">
    <property type="entry name" value="DUF3336"/>
    <property type="match status" value="1"/>
</dbReference>
<dbReference type="GO" id="GO:0016020">
    <property type="term" value="C:membrane"/>
    <property type="evidence" value="ECO:0007669"/>
    <property type="project" value="UniProtKB-SubCell"/>
</dbReference>
<dbReference type="EC" id="3.1.1.-" evidence="6"/>
<evidence type="ECO:0000256" key="2">
    <source>
        <dbReference type="ARBA" id="ARBA00022801"/>
    </source>
</evidence>
<dbReference type="Proteomes" id="UP000837801">
    <property type="component" value="Unassembled WGS sequence"/>
</dbReference>
<comment type="caution">
    <text evidence="9">The sequence shown here is derived from an EMBL/GenBank/DDBJ whole genome shotgun (WGS) entry which is preliminary data.</text>
</comment>
<dbReference type="Pfam" id="PF01734">
    <property type="entry name" value="Patatin"/>
    <property type="match status" value="1"/>
</dbReference>
<dbReference type="PANTHER" id="PTHR14226">
    <property type="entry name" value="NEUROPATHY TARGET ESTERASE/SWISS CHEESE D.MELANOGASTER"/>
    <property type="match status" value="1"/>
</dbReference>
<evidence type="ECO:0000256" key="7">
    <source>
        <dbReference type="SAM" id="MobiDB-lite"/>
    </source>
</evidence>
<comment type="caution">
    <text evidence="5">Lacks conserved residue(s) required for the propagation of feature annotation.</text>
</comment>
<accession>A0A9P0VWB9</accession>
<feature type="transmembrane region" description="Helical" evidence="6">
    <location>
        <begin position="171"/>
        <end position="191"/>
    </location>
</feature>
<keyword evidence="6" id="KW-0812">Transmembrane</keyword>
<evidence type="ECO:0000256" key="5">
    <source>
        <dbReference type="PROSITE-ProRule" id="PRU01161"/>
    </source>
</evidence>
<dbReference type="PROSITE" id="PS51635">
    <property type="entry name" value="PNPLA"/>
    <property type="match status" value="1"/>
</dbReference>